<dbReference type="InterPro" id="IPR000547">
    <property type="entry name" value="Clathrin_H-chain/VPS_repeat"/>
</dbReference>
<dbReference type="GO" id="GO:0030674">
    <property type="term" value="F:protein-macromolecule adaptor activity"/>
    <property type="evidence" value="ECO:0007669"/>
    <property type="project" value="TreeGrafter"/>
</dbReference>
<accession>I7MAJ0</accession>
<evidence type="ECO:0000259" key="9">
    <source>
        <dbReference type="Pfam" id="PF05131"/>
    </source>
</evidence>
<dbReference type="eggNOG" id="KOG2034">
    <property type="taxonomic scope" value="Eukaryota"/>
</dbReference>
<feature type="domain" description="Pep3/Vps18 beta-propeller" evidence="9">
    <location>
        <begin position="150"/>
        <end position="466"/>
    </location>
</feature>
<keyword evidence="12" id="KW-1185">Reference proteome</keyword>
<feature type="coiled-coil region" evidence="8">
    <location>
        <begin position="1027"/>
        <end position="1107"/>
    </location>
</feature>
<proteinExistence type="inferred from homology"/>
<evidence type="ECO:0000256" key="4">
    <source>
        <dbReference type="ARBA" id="ARBA00022833"/>
    </source>
</evidence>
<dbReference type="RefSeq" id="XP_001024933.3">
    <property type="nucleotide sequence ID" value="XM_001024933.3"/>
</dbReference>
<evidence type="ECO:0000313" key="12">
    <source>
        <dbReference type="Proteomes" id="UP000009168"/>
    </source>
</evidence>
<comment type="subcellular location">
    <subcellularLocation>
        <location evidence="6">Endomembrane system</location>
        <topology evidence="6">Peripheral membrane protein</topology>
        <orientation evidence="6">Cytoplasmic side</orientation>
    </subcellularLocation>
</comment>
<dbReference type="KEGG" id="tet:TTHERM_00242090"/>
<dbReference type="Pfam" id="PF26148">
    <property type="entry name" value="VPS18_RING_C"/>
    <property type="match status" value="1"/>
</dbReference>
<keyword evidence="5" id="KW-0472">Membrane</keyword>
<dbReference type="GO" id="GO:0006904">
    <property type="term" value="P:vesicle docking involved in exocytosis"/>
    <property type="evidence" value="ECO:0007669"/>
    <property type="project" value="TreeGrafter"/>
</dbReference>
<feature type="domain" description="Pep3/Vps18 RING C-terminal" evidence="10">
    <location>
        <begin position="982"/>
        <end position="1035"/>
    </location>
</feature>
<keyword evidence="2" id="KW-0479">Metal-binding</keyword>
<evidence type="ECO:0000259" key="10">
    <source>
        <dbReference type="Pfam" id="PF26148"/>
    </source>
</evidence>
<name>I7MAJ0_TETTS</name>
<dbReference type="Pfam" id="PF05131">
    <property type="entry name" value="Pep3_Vps18"/>
    <property type="match status" value="1"/>
</dbReference>
<dbReference type="PANTHER" id="PTHR23323">
    <property type="entry name" value="VACUOLAR PROTEIN SORTING-ASSOCIATED PROTEIN"/>
    <property type="match status" value="1"/>
</dbReference>
<dbReference type="AlphaFoldDB" id="I7MAJ0"/>
<dbReference type="GO" id="GO:0006886">
    <property type="term" value="P:intracellular protein transport"/>
    <property type="evidence" value="ECO:0007669"/>
    <property type="project" value="UniProtKB-UniRule"/>
</dbReference>
<evidence type="ECO:0000256" key="6">
    <source>
        <dbReference type="ARBA" id="ARBA00029433"/>
    </source>
</evidence>
<gene>
    <name evidence="11" type="ORF">TTHERM_00242090</name>
</gene>
<dbReference type="PROSITE" id="PS50236">
    <property type="entry name" value="CHCR"/>
    <property type="match status" value="1"/>
</dbReference>
<protein>
    <submittedName>
        <fullName evidence="11">Vacuolar sorting protein</fullName>
    </submittedName>
</protein>
<dbReference type="GO" id="GO:0007032">
    <property type="term" value="P:endosome organization"/>
    <property type="evidence" value="ECO:0007669"/>
    <property type="project" value="TreeGrafter"/>
</dbReference>
<dbReference type="Proteomes" id="UP000009168">
    <property type="component" value="Unassembled WGS sequence"/>
</dbReference>
<keyword evidence="3" id="KW-0863">Zinc-finger</keyword>
<dbReference type="GeneID" id="7825337"/>
<organism evidence="11 12">
    <name type="scientific">Tetrahymena thermophila (strain SB210)</name>
    <dbReference type="NCBI Taxonomy" id="312017"/>
    <lineage>
        <taxon>Eukaryota</taxon>
        <taxon>Sar</taxon>
        <taxon>Alveolata</taxon>
        <taxon>Ciliophora</taxon>
        <taxon>Intramacronucleata</taxon>
        <taxon>Oligohymenophorea</taxon>
        <taxon>Hymenostomatida</taxon>
        <taxon>Tetrahymenina</taxon>
        <taxon>Tetrahymenidae</taxon>
        <taxon>Tetrahymena</taxon>
    </lineage>
</organism>
<feature type="repeat" description="CHCR" evidence="7">
    <location>
        <begin position="744"/>
        <end position="905"/>
    </location>
</feature>
<dbReference type="InterPro" id="IPR007810">
    <property type="entry name" value="Pep3/Vps18_beta-prop"/>
</dbReference>
<dbReference type="STRING" id="312017.I7MAJ0"/>
<keyword evidence="8" id="KW-0175">Coiled coil</keyword>
<evidence type="ECO:0000256" key="2">
    <source>
        <dbReference type="ARBA" id="ARBA00022723"/>
    </source>
</evidence>
<dbReference type="InterPro" id="IPR058919">
    <property type="entry name" value="Pep3/Vps18_RING_C"/>
</dbReference>
<dbReference type="GO" id="GO:0008270">
    <property type="term" value="F:zinc ion binding"/>
    <property type="evidence" value="ECO:0007669"/>
    <property type="project" value="UniProtKB-KW"/>
</dbReference>
<keyword evidence="4" id="KW-0862">Zinc</keyword>
<reference evidence="12" key="1">
    <citation type="journal article" date="2006" name="PLoS Biol.">
        <title>Macronuclear genome sequence of the ciliate Tetrahymena thermophila, a model eukaryote.</title>
        <authorList>
            <person name="Eisen J.A."/>
            <person name="Coyne R.S."/>
            <person name="Wu M."/>
            <person name="Wu D."/>
            <person name="Thiagarajan M."/>
            <person name="Wortman J.R."/>
            <person name="Badger J.H."/>
            <person name="Ren Q."/>
            <person name="Amedeo P."/>
            <person name="Jones K.M."/>
            <person name="Tallon L.J."/>
            <person name="Delcher A.L."/>
            <person name="Salzberg S.L."/>
            <person name="Silva J.C."/>
            <person name="Haas B.J."/>
            <person name="Majoros W.H."/>
            <person name="Farzad M."/>
            <person name="Carlton J.M."/>
            <person name="Smith R.K. Jr."/>
            <person name="Garg J."/>
            <person name="Pearlman R.E."/>
            <person name="Karrer K.M."/>
            <person name="Sun L."/>
            <person name="Manning G."/>
            <person name="Elde N.C."/>
            <person name="Turkewitz A.P."/>
            <person name="Asai D.J."/>
            <person name="Wilkes D.E."/>
            <person name="Wang Y."/>
            <person name="Cai H."/>
            <person name="Collins K."/>
            <person name="Stewart B.A."/>
            <person name="Lee S.R."/>
            <person name="Wilamowska K."/>
            <person name="Weinberg Z."/>
            <person name="Ruzzo W.L."/>
            <person name="Wloga D."/>
            <person name="Gaertig J."/>
            <person name="Frankel J."/>
            <person name="Tsao C.-C."/>
            <person name="Gorovsky M.A."/>
            <person name="Keeling P.J."/>
            <person name="Waller R.F."/>
            <person name="Patron N.J."/>
            <person name="Cherry J.M."/>
            <person name="Stover N.A."/>
            <person name="Krieger C.J."/>
            <person name="del Toro C."/>
            <person name="Ryder H.F."/>
            <person name="Williamson S.C."/>
            <person name="Barbeau R.A."/>
            <person name="Hamilton E.P."/>
            <person name="Orias E."/>
        </authorList>
    </citation>
    <scope>NUCLEOTIDE SEQUENCE [LARGE SCALE GENOMIC DNA]</scope>
    <source>
        <strain evidence="12">SB210</strain>
    </source>
</reference>
<dbReference type="PANTHER" id="PTHR23323:SF26">
    <property type="entry name" value="VACUOLAR PROTEIN SORTING-ASSOCIATED PROTEIN 18 HOMOLOG"/>
    <property type="match status" value="1"/>
</dbReference>
<sequence>MNQSIPSDYSPYYSQQDVKGFQSKIYQTEQIFGDLKNYDLPSELFRSEQIKQLAVSLNQIAVLTASNKIYRMTKKKGWQKLEIPDRIEQPVQQQQQQQAQQNQGNLITNLFSNVFNGVGTVVQGVGYGVGYVVQGVGQMLNITDGAQPVIIDRIYLDPFGYHLIACSNQGFSFYINYHHENQMKLLKNVRGEEYIITSIGWEDSQAEQKADSIEHKTKSFILGTSKGVLYIYSIKCLDQEQIEETIPFMALELHSSSSSKAINAIKYLKIYSDNRKDKKFLVFVSTNSSVYAFSEKDIVIHLQNFKLYDYQNRVSFNVNDTSFNNDFRISPNSLLSVCSVVEGQDKKKIPHSVLWVNEYGLFNQLIPTCYEQYKDTFLRDLQKLSYAKQYEFRGSKVDPKSVDEMPIDILLTEFHYILLFYDNLTIMSRINERIVTSYDLKSMGVVYGMQYDSFNKIIWIYSSKDIKYLSIQNEEKDGWKLYLEKKQFNLAFESAKKADVTKEDIAYLAGLYGDQQFLQKDYMKAAQLYFETNRNFEEITIKFLNKQLQGDLAARDGLEEYLTLWLKNLRQDVKTQKHILIYWLIEIKAEKINAQEVRYQYYQQYPISKFKNEQDKRYCLELISQKIQSLKDSLKQLLEQYIHDRELDENTIYQILQTHGRLKDCFEYARKKQSFEVIIKNDINEDKFDQVLLDLESIPREKERYRNDLLVKYSHLLIQKETEKFIEKIKDYSIKPYRKESKINKRQQSQIQDTREIKLIRSLIDTPPSKKRHVIEYIKGLISDNKCDDKIIHNMLILFLSQLDQEFELDEYFTEQEQVKKEQERFNFSFEFAFTIAKSYDFHIILVKLYGLKDMCSEAIKVALENDLGYLIQSYITQPSSQKEQKKLMLQVAKYYLEKDNIFEVIDLLQQYPVLQIEEILDLFSESVDVQKVTEQICNGLEQKNKKIEELRILIKAYSLAADKIKSDLNKINKYVIIKQDKTCRECNRPLYTDSFYIFPCKHGFHQACLIYKVIKNDDDQIKLEKINTLNSKIEQIQKSIESLTTRKRASSEDIDIGLFNNPLNKLVNFVASHAIEEDNEENTVQLEQYQKELLKYREELDQLLAIECIECGPSIVESIYKKPFNDNIKIADTWKL</sequence>
<evidence type="ECO:0000256" key="8">
    <source>
        <dbReference type="SAM" id="Coils"/>
    </source>
</evidence>
<dbReference type="GO" id="GO:0005768">
    <property type="term" value="C:endosome"/>
    <property type="evidence" value="ECO:0007669"/>
    <property type="project" value="TreeGrafter"/>
</dbReference>
<dbReference type="GO" id="GO:0048284">
    <property type="term" value="P:organelle fusion"/>
    <property type="evidence" value="ECO:0007669"/>
    <property type="project" value="TreeGrafter"/>
</dbReference>
<comment type="similarity">
    <text evidence="1">Belongs to the VPS18 family.</text>
</comment>
<dbReference type="EMBL" id="GG662443">
    <property type="protein sequence ID" value="EAS04688.3"/>
    <property type="molecule type" value="Genomic_DNA"/>
</dbReference>
<evidence type="ECO:0000313" key="11">
    <source>
        <dbReference type="EMBL" id="EAS04688.3"/>
    </source>
</evidence>
<evidence type="ECO:0000256" key="1">
    <source>
        <dbReference type="ARBA" id="ARBA00010454"/>
    </source>
</evidence>
<evidence type="ECO:0000256" key="7">
    <source>
        <dbReference type="PROSITE-ProRule" id="PRU01006"/>
    </source>
</evidence>
<dbReference type="InParanoid" id="I7MAJ0"/>
<dbReference type="OrthoDB" id="1845386at2759"/>
<evidence type="ECO:0000256" key="3">
    <source>
        <dbReference type="ARBA" id="ARBA00022771"/>
    </source>
</evidence>
<dbReference type="CDD" id="cd16462">
    <property type="entry name" value="RING-H2_Pep3p-like"/>
    <property type="match status" value="1"/>
</dbReference>
<evidence type="ECO:0000256" key="5">
    <source>
        <dbReference type="ARBA" id="ARBA00023136"/>
    </source>
</evidence>
<dbReference type="GO" id="GO:0007033">
    <property type="term" value="P:vacuole organization"/>
    <property type="evidence" value="ECO:0007669"/>
    <property type="project" value="TreeGrafter"/>
</dbReference>
<dbReference type="GO" id="GO:0030897">
    <property type="term" value="C:HOPS complex"/>
    <property type="evidence" value="ECO:0007669"/>
    <property type="project" value="TreeGrafter"/>
</dbReference>